<dbReference type="EMBL" id="JABVEC010000004">
    <property type="protein sequence ID" value="MBC6465508.1"/>
    <property type="molecule type" value="Genomic_DNA"/>
</dbReference>
<accession>A0ABR7LM87</accession>
<organism evidence="2 3">
    <name type="scientific">Actinomadura alba</name>
    <dbReference type="NCBI Taxonomy" id="406431"/>
    <lineage>
        <taxon>Bacteria</taxon>
        <taxon>Bacillati</taxon>
        <taxon>Actinomycetota</taxon>
        <taxon>Actinomycetes</taxon>
        <taxon>Streptosporangiales</taxon>
        <taxon>Thermomonosporaceae</taxon>
        <taxon>Actinomadura</taxon>
    </lineage>
</organism>
<protein>
    <submittedName>
        <fullName evidence="2">Uncharacterized protein</fullName>
    </submittedName>
</protein>
<name>A0ABR7LM87_9ACTN</name>
<evidence type="ECO:0000313" key="3">
    <source>
        <dbReference type="Proteomes" id="UP000805614"/>
    </source>
</evidence>
<dbReference type="Proteomes" id="UP000805614">
    <property type="component" value="Unassembled WGS sequence"/>
</dbReference>
<evidence type="ECO:0000256" key="1">
    <source>
        <dbReference type="SAM" id="MobiDB-lite"/>
    </source>
</evidence>
<gene>
    <name evidence="2" type="ORF">HKK74_08370</name>
</gene>
<proteinExistence type="predicted"/>
<reference evidence="2 3" key="1">
    <citation type="submission" date="2020-06" db="EMBL/GenBank/DDBJ databases">
        <title>Actinomadura xiongansis sp. nov., isolated from soil of Baiyangdian.</title>
        <authorList>
            <person name="Zhang X."/>
        </authorList>
    </citation>
    <scope>NUCLEOTIDE SEQUENCE [LARGE SCALE GENOMIC DNA]</scope>
    <source>
        <strain evidence="2 3">HBUM206468</strain>
    </source>
</reference>
<sequence length="271" mass="29782">MSLSHLPDSAEPHVAMDPQIPAEDRRRLQEAQAHLTPSTAAPRSGARALLASGVAPLLGGNGRAARLSRKYHGRYVVATDLDPDAKILLQRAQSAISTVLDSRVNRDGLLDDMDNALMLPAEEWEIAQALVAQSRMWAEQRDLRASALTPLQKARFKPQREALRSAQESVVKRVQALEEYAERALAADAAYGPAVEPAVREDTVQAPPPDDGEVIREFESRDEDYRELLVDNVGHDLATSRVRELGQDATELEAALREVSRARRRLGPPSP</sequence>
<comment type="caution">
    <text evidence="2">The sequence shown here is derived from an EMBL/GenBank/DDBJ whole genome shotgun (WGS) entry which is preliminary data.</text>
</comment>
<dbReference type="RefSeq" id="WP_187242495.1">
    <property type="nucleotide sequence ID" value="NZ_BAAAOK010000015.1"/>
</dbReference>
<evidence type="ECO:0000313" key="2">
    <source>
        <dbReference type="EMBL" id="MBC6465508.1"/>
    </source>
</evidence>
<keyword evidence="3" id="KW-1185">Reference proteome</keyword>
<feature type="region of interest" description="Disordered" evidence="1">
    <location>
        <begin position="1"/>
        <end position="44"/>
    </location>
</feature>